<keyword evidence="1" id="KW-1133">Transmembrane helix</keyword>
<dbReference type="AlphaFoldDB" id="A0A6P2BLY1"/>
<gene>
    <name evidence="2" type="ORF">EAS64_40605</name>
</gene>
<comment type="caution">
    <text evidence="2">The sequence shown here is derived from an EMBL/GenBank/DDBJ whole genome shotgun (WGS) entry which is preliminary data.</text>
</comment>
<evidence type="ECO:0008006" key="4">
    <source>
        <dbReference type="Google" id="ProtNLM"/>
    </source>
</evidence>
<keyword evidence="1" id="KW-0812">Transmembrane</keyword>
<dbReference type="OrthoDB" id="4552877at2"/>
<name>A0A6P2BLY1_9ACTN</name>
<organism evidence="2 3">
    <name type="scientific">Trebonia kvetii</name>
    <dbReference type="NCBI Taxonomy" id="2480626"/>
    <lineage>
        <taxon>Bacteria</taxon>
        <taxon>Bacillati</taxon>
        <taxon>Actinomycetota</taxon>
        <taxon>Actinomycetes</taxon>
        <taxon>Streptosporangiales</taxon>
        <taxon>Treboniaceae</taxon>
        <taxon>Trebonia</taxon>
    </lineage>
</organism>
<keyword evidence="3" id="KW-1185">Reference proteome</keyword>
<dbReference type="RefSeq" id="WP_145862045.1">
    <property type="nucleotide sequence ID" value="NZ_RPFW01000011.1"/>
</dbReference>
<dbReference type="EMBL" id="RPFW01000011">
    <property type="protein sequence ID" value="TVY99937.1"/>
    <property type="molecule type" value="Genomic_DNA"/>
</dbReference>
<dbReference type="Proteomes" id="UP000460272">
    <property type="component" value="Unassembled WGS sequence"/>
</dbReference>
<evidence type="ECO:0000313" key="2">
    <source>
        <dbReference type="EMBL" id="TVY99937.1"/>
    </source>
</evidence>
<protein>
    <recommendedName>
        <fullName evidence="4">WD40 repeat domain-containing protein</fullName>
    </recommendedName>
</protein>
<accession>A0A6P2BLY1</accession>
<feature type="transmembrane region" description="Helical" evidence="1">
    <location>
        <begin position="21"/>
        <end position="40"/>
    </location>
</feature>
<evidence type="ECO:0000313" key="3">
    <source>
        <dbReference type="Proteomes" id="UP000460272"/>
    </source>
</evidence>
<sequence length="418" mass="42542">MTDDILSQGDDRGPSQWRRRLTVIAALIAVVVGGAVYLSIPRHHGAPAAVRQTPGTALPSPVIPSAPPAVPAGPNGITGHTLAWDRSLRLPAAGSRPIWFSPASGRSEPIAGLPADPSGYQFTRVAGGWAVRSSAAAPARCGSCAGAQAPVWFLADGGRSATQLGTANLVAPAATAGAAWLTSYRPGANMITAAGAAREAGDTGAPERSRPVRLPPGYAIVRGTDRGLLLAPVSQPPGTAAYLLWDPSAPQASQVFHGVLATSAAEIAWTSRCAPRPGGTTPPNPPGARCGIQLLDLATGRHTVVPLPAGSSAVSGAFSPDGGYLALQVSFGSTGDGGELAMQLEVAPVTTGRLAVVPGTWVSSDALIGFGWPARGDSLVAEFSFTTKMELASWRPGTNYPSVKVIRPGPGQAFYILG</sequence>
<keyword evidence="1" id="KW-0472">Membrane</keyword>
<reference evidence="2 3" key="1">
    <citation type="submission" date="2018-11" db="EMBL/GenBank/DDBJ databases">
        <title>Trebonia kvetii gen.nov., sp.nov., a novel acidophilic actinobacterium, and proposal of the new actinobacterial family Treboniaceae fam. nov.</title>
        <authorList>
            <person name="Rapoport D."/>
            <person name="Sagova-Mareckova M."/>
            <person name="Sedlacek I."/>
            <person name="Provaznik J."/>
            <person name="Kralova S."/>
            <person name="Pavlinic D."/>
            <person name="Benes V."/>
            <person name="Kopecky J."/>
        </authorList>
    </citation>
    <scope>NUCLEOTIDE SEQUENCE [LARGE SCALE GENOMIC DNA]</scope>
    <source>
        <strain evidence="2 3">15Tr583</strain>
    </source>
</reference>
<proteinExistence type="predicted"/>
<evidence type="ECO:0000256" key="1">
    <source>
        <dbReference type="SAM" id="Phobius"/>
    </source>
</evidence>